<dbReference type="eggNOG" id="COG0346">
    <property type="taxonomic scope" value="Bacteria"/>
</dbReference>
<dbReference type="STRING" id="479432.Sros_4741"/>
<dbReference type="InterPro" id="IPR029068">
    <property type="entry name" value="Glyas_Bleomycin-R_OHBP_Dase"/>
</dbReference>
<reference evidence="2 3" key="1">
    <citation type="journal article" date="2010" name="Stand. Genomic Sci.">
        <title>Complete genome sequence of Streptosporangium roseum type strain (NI 9100).</title>
        <authorList>
            <person name="Nolan M."/>
            <person name="Sikorski J."/>
            <person name="Jando M."/>
            <person name="Lucas S."/>
            <person name="Lapidus A."/>
            <person name="Glavina Del Rio T."/>
            <person name="Chen F."/>
            <person name="Tice H."/>
            <person name="Pitluck S."/>
            <person name="Cheng J.F."/>
            <person name="Chertkov O."/>
            <person name="Sims D."/>
            <person name="Meincke L."/>
            <person name="Brettin T."/>
            <person name="Han C."/>
            <person name="Detter J.C."/>
            <person name="Bruce D."/>
            <person name="Goodwin L."/>
            <person name="Land M."/>
            <person name="Hauser L."/>
            <person name="Chang Y.J."/>
            <person name="Jeffries C.D."/>
            <person name="Ivanova N."/>
            <person name="Mavromatis K."/>
            <person name="Mikhailova N."/>
            <person name="Chen A."/>
            <person name="Palaniappan K."/>
            <person name="Chain P."/>
            <person name="Rohde M."/>
            <person name="Goker M."/>
            <person name="Bristow J."/>
            <person name="Eisen J.A."/>
            <person name="Markowitz V."/>
            <person name="Hugenholtz P."/>
            <person name="Kyrpides N.C."/>
            <person name="Klenk H.P."/>
        </authorList>
    </citation>
    <scope>NUCLEOTIDE SEQUENCE [LARGE SCALE GENOMIC DNA]</scope>
    <source>
        <strain evidence="3">ATCC 12428 / DSM 43021 / JCM 3005 / NI 9100</strain>
    </source>
</reference>
<dbReference type="Gene3D" id="3.10.180.10">
    <property type="entry name" value="2,3-Dihydroxybiphenyl 1,2-Dioxygenase, domain 1"/>
    <property type="match status" value="1"/>
</dbReference>
<name>D2B556_STRRD</name>
<dbReference type="InterPro" id="IPR037523">
    <property type="entry name" value="VOC_core"/>
</dbReference>
<evidence type="ECO:0000259" key="1">
    <source>
        <dbReference type="PROSITE" id="PS51819"/>
    </source>
</evidence>
<accession>D2B556</accession>
<keyword evidence="3" id="KW-1185">Reference proteome</keyword>
<sequence>MSTTDTGLGSFDMKIEVIVLPVSDVERATEFYRRIGWRQDVTPPGVEQFTPPGSPGSVHFGENITSAAPGSARAYVIVSDIEAARRALVAAGVDVGEIFHRTPDGQADGLDPERHTYNSLATFSDPDGNTWVMQEVTTRLPGRVDPAPASYTSVGELAEALRRAETAHGEHEKRTGEPDADWPSWYAAYMIAEQAGTELPT</sequence>
<protein>
    <submittedName>
        <fullName evidence="2">Glyoxalase/bleomycin resistance protein/dioxygenase</fullName>
    </submittedName>
</protein>
<proteinExistence type="predicted"/>
<dbReference type="PROSITE" id="PS51819">
    <property type="entry name" value="VOC"/>
    <property type="match status" value="1"/>
</dbReference>
<dbReference type="KEGG" id="sro:Sros_4741"/>
<dbReference type="HOGENOM" id="CLU_046006_10_4_11"/>
<dbReference type="AlphaFoldDB" id="D2B556"/>
<organism evidence="2 3">
    <name type="scientific">Streptosporangium roseum (strain ATCC 12428 / DSM 43021 / JCM 3005 / KCTC 9067 / NCIMB 10171 / NRRL 2505 / NI 9100)</name>
    <dbReference type="NCBI Taxonomy" id="479432"/>
    <lineage>
        <taxon>Bacteria</taxon>
        <taxon>Bacillati</taxon>
        <taxon>Actinomycetota</taxon>
        <taxon>Actinomycetes</taxon>
        <taxon>Streptosporangiales</taxon>
        <taxon>Streptosporangiaceae</taxon>
        <taxon>Streptosporangium</taxon>
    </lineage>
</organism>
<dbReference type="EMBL" id="CP001814">
    <property type="protein sequence ID" value="ACZ87580.1"/>
    <property type="molecule type" value="Genomic_DNA"/>
</dbReference>
<dbReference type="RefSeq" id="WP_012891319.1">
    <property type="nucleotide sequence ID" value="NC_013595.1"/>
</dbReference>
<evidence type="ECO:0000313" key="2">
    <source>
        <dbReference type="EMBL" id="ACZ87580.1"/>
    </source>
</evidence>
<dbReference type="SUPFAM" id="SSF54593">
    <property type="entry name" value="Glyoxalase/Bleomycin resistance protein/Dihydroxybiphenyl dioxygenase"/>
    <property type="match status" value="1"/>
</dbReference>
<feature type="domain" description="VOC" evidence="1">
    <location>
        <begin position="14"/>
        <end position="136"/>
    </location>
</feature>
<dbReference type="Pfam" id="PF00903">
    <property type="entry name" value="Glyoxalase"/>
    <property type="match status" value="1"/>
</dbReference>
<dbReference type="Proteomes" id="UP000002029">
    <property type="component" value="Chromosome"/>
</dbReference>
<gene>
    <name evidence="2" type="ordered locus">Sros_4741</name>
</gene>
<evidence type="ECO:0000313" key="3">
    <source>
        <dbReference type="Proteomes" id="UP000002029"/>
    </source>
</evidence>
<dbReference type="InterPro" id="IPR004360">
    <property type="entry name" value="Glyas_Fos-R_dOase_dom"/>
</dbReference>